<evidence type="ECO:0000256" key="9">
    <source>
        <dbReference type="ARBA" id="ARBA00022989"/>
    </source>
</evidence>
<dbReference type="PRINTS" id="PR00161">
    <property type="entry name" value="NIHGNASECYTB"/>
</dbReference>
<accession>A0ABP9D9W8</accession>
<keyword evidence="11 12" id="KW-0472">Membrane</keyword>
<keyword evidence="8" id="KW-0249">Electron transport</keyword>
<evidence type="ECO:0000256" key="4">
    <source>
        <dbReference type="ARBA" id="ARBA00022475"/>
    </source>
</evidence>
<evidence type="ECO:0000256" key="10">
    <source>
        <dbReference type="ARBA" id="ARBA00023004"/>
    </source>
</evidence>
<evidence type="ECO:0000313" key="15">
    <source>
        <dbReference type="Proteomes" id="UP001500298"/>
    </source>
</evidence>
<feature type="transmembrane region" description="Helical" evidence="12">
    <location>
        <begin position="159"/>
        <end position="179"/>
    </location>
</feature>
<dbReference type="InterPro" id="IPR016174">
    <property type="entry name" value="Di-haem_cyt_TM"/>
</dbReference>
<sequence>MKKQVYIYKRFERFWHWAQAALITLLAFTGFEIHGSFSVLGFDNAVQVHNVSAILLMVLIVFAIFWHFVTGEWKQYIPTYHKLLEQIRYYTYGIFHGAPHPVHKTVRRKMNPLQVITYLGLKLVFIPVMVFSGILYMLYRFMYEGEVYTLEWFSLDSLAFWHTLGAYLLVQFVIIHVYMTTTGVTLTENIKAMITGYETLEDEHEVPSEEKVSQSKKQTVNA</sequence>
<dbReference type="Pfam" id="PF01292">
    <property type="entry name" value="Ni_hydr_CYTB"/>
    <property type="match status" value="1"/>
</dbReference>
<keyword evidence="7" id="KW-0479">Metal-binding</keyword>
<evidence type="ECO:0000256" key="2">
    <source>
        <dbReference type="ARBA" id="ARBA00008622"/>
    </source>
</evidence>
<comment type="similarity">
    <text evidence="2">Belongs to the HupC/HyaC/HydC family.</text>
</comment>
<protein>
    <submittedName>
        <fullName evidence="14">Cytochrome b/b6 domain-containing protein</fullName>
    </submittedName>
</protein>
<keyword evidence="4" id="KW-1003">Cell membrane</keyword>
<evidence type="ECO:0000256" key="7">
    <source>
        <dbReference type="ARBA" id="ARBA00022723"/>
    </source>
</evidence>
<keyword evidence="10" id="KW-0408">Iron</keyword>
<keyword evidence="9 12" id="KW-1133">Transmembrane helix</keyword>
<dbReference type="InterPro" id="IPR051542">
    <property type="entry name" value="Hydrogenase_cytochrome"/>
</dbReference>
<keyword evidence="3" id="KW-0813">Transport</keyword>
<dbReference type="Proteomes" id="UP001500298">
    <property type="component" value="Unassembled WGS sequence"/>
</dbReference>
<evidence type="ECO:0000256" key="12">
    <source>
        <dbReference type="SAM" id="Phobius"/>
    </source>
</evidence>
<reference evidence="15" key="1">
    <citation type="journal article" date="2019" name="Int. J. Syst. Evol. Microbiol.">
        <title>The Global Catalogue of Microorganisms (GCM) 10K type strain sequencing project: providing services to taxonomists for standard genome sequencing and annotation.</title>
        <authorList>
            <consortium name="The Broad Institute Genomics Platform"/>
            <consortium name="The Broad Institute Genome Sequencing Center for Infectious Disease"/>
            <person name="Wu L."/>
            <person name="Ma J."/>
        </authorList>
    </citation>
    <scope>NUCLEOTIDE SEQUENCE [LARGE SCALE GENOMIC DNA]</scope>
    <source>
        <strain evidence="15">JCM 18326</strain>
    </source>
</reference>
<gene>
    <name evidence="14" type="ORF">GCM10023331_19900</name>
</gene>
<evidence type="ECO:0000256" key="1">
    <source>
        <dbReference type="ARBA" id="ARBA00004651"/>
    </source>
</evidence>
<evidence type="ECO:0000256" key="8">
    <source>
        <dbReference type="ARBA" id="ARBA00022982"/>
    </source>
</evidence>
<keyword evidence="6 12" id="KW-0812">Transmembrane</keyword>
<feature type="transmembrane region" description="Helical" evidence="12">
    <location>
        <begin position="51"/>
        <end position="69"/>
    </location>
</feature>
<name>A0ABP9D9W8_9BACT</name>
<dbReference type="PANTHER" id="PTHR30485">
    <property type="entry name" value="NI/FE-HYDROGENASE 1 B-TYPE CYTOCHROME SUBUNIT"/>
    <property type="match status" value="1"/>
</dbReference>
<dbReference type="RefSeq" id="WP_345371424.1">
    <property type="nucleotide sequence ID" value="NZ_BAABJX010000030.1"/>
</dbReference>
<organism evidence="14 15">
    <name type="scientific">Algivirga pacifica</name>
    <dbReference type="NCBI Taxonomy" id="1162670"/>
    <lineage>
        <taxon>Bacteria</taxon>
        <taxon>Pseudomonadati</taxon>
        <taxon>Bacteroidota</taxon>
        <taxon>Cytophagia</taxon>
        <taxon>Cytophagales</taxon>
        <taxon>Flammeovirgaceae</taxon>
        <taxon>Algivirga</taxon>
    </lineage>
</organism>
<keyword evidence="15" id="KW-1185">Reference proteome</keyword>
<feature type="domain" description="Cytochrome b561 bacterial/Ni-hydrogenase" evidence="13">
    <location>
        <begin position="8"/>
        <end position="196"/>
    </location>
</feature>
<keyword evidence="5" id="KW-0349">Heme</keyword>
<comment type="subcellular location">
    <subcellularLocation>
        <location evidence="1">Cell membrane</location>
        <topology evidence="1">Multi-pass membrane protein</topology>
    </subcellularLocation>
</comment>
<dbReference type="PANTHER" id="PTHR30485:SF1">
    <property type="entry name" value="CYTOCHROME YDHU-RELATED"/>
    <property type="match status" value="1"/>
</dbReference>
<proteinExistence type="inferred from homology"/>
<evidence type="ECO:0000259" key="13">
    <source>
        <dbReference type="Pfam" id="PF01292"/>
    </source>
</evidence>
<dbReference type="SUPFAM" id="SSF81342">
    <property type="entry name" value="Transmembrane di-heme cytochromes"/>
    <property type="match status" value="1"/>
</dbReference>
<dbReference type="Gene3D" id="1.20.950.20">
    <property type="entry name" value="Transmembrane di-heme cytochromes, Chain C"/>
    <property type="match status" value="1"/>
</dbReference>
<evidence type="ECO:0000256" key="11">
    <source>
        <dbReference type="ARBA" id="ARBA00023136"/>
    </source>
</evidence>
<evidence type="ECO:0000256" key="5">
    <source>
        <dbReference type="ARBA" id="ARBA00022617"/>
    </source>
</evidence>
<dbReference type="EMBL" id="BAABJX010000030">
    <property type="protein sequence ID" value="GAA4834695.1"/>
    <property type="molecule type" value="Genomic_DNA"/>
</dbReference>
<feature type="transmembrane region" description="Helical" evidence="12">
    <location>
        <begin position="115"/>
        <end position="139"/>
    </location>
</feature>
<evidence type="ECO:0000256" key="6">
    <source>
        <dbReference type="ARBA" id="ARBA00022692"/>
    </source>
</evidence>
<comment type="caution">
    <text evidence="14">The sequence shown here is derived from an EMBL/GenBank/DDBJ whole genome shotgun (WGS) entry which is preliminary data.</text>
</comment>
<dbReference type="InterPro" id="IPR011577">
    <property type="entry name" value="Cyt_b561_bac/Ni-Hgenase"/>
</dbReference>
<dbReference type="InterPro" id="IPR000516">
    <property type="entry name" value="Ni-dep_Hydgase_cyt-B"/>
</dbReference>
<evidence type="ECO:0000256" key="3">
    <source>
        <dbReference type="ARBA" id="ARBA00022448"/>
    </source>
</evidence>
<evidence type="ECO:0000313" key="14">
    <source>
        <dbReference type="EMBL" id="GAA4834695.1"/>
    </source>
</evidence>